<sequence length="323" mass="35776">MTTTEVRMRDALATHADDFAVRDELLTTDNHVVHEVEFEGQRAVCKLARGDATGLHRDALVLRRLADTDAVPVPRLLARGDDYYVSSFAPGGAYDGDAPRELRKRRLRDAGATLARVHGTAALQFETYGELRPAGDRLIPDRLELDAAESWPDLFVGWVADWRDDLAGTRYADLGDEVLAFVRDHREAFADAGDPVLVHSDYEDDNLHFAGDGVSSVLDWEVARSAPGEFDLARAELGWFEKPVSPENDGDLRSALLAGYESARGLPDGFDARRATYRAALTLKPFRRVGDIGDRADVPADELAATMESFVRDRLDAAHDEWR</sequence>
<dbReference type="Gene3D" id="3.90.1200.10">
    <property type="match status" value="1"/>
</dbReference>
<dbReference type="Proteomes" id="UP000830434">
    <property type="component" value="Chromosome"/>
</dbReference>
<protein>
    <submittedName>
        <fullName evidence="2">Phosphotransferase</fullName>
    </submittedName>
</protein>
<dbReference type="InterPro" id="IPR011009">
    <property type="entry name" value="Kinase-like_dom_sf"/>
</dbReference>
<evidence type="ECO:0000313" key="3">
    <source>
        <dbReference type="Proteomes" id="UP000830434"/>
    </source>
</evidence>
<dbReference type="GeneID" id="72189258"/>
<proteinExistence type="predicted"/>
<dbReference type="PANTHER" id="PTHR21310">
    <property type="entry name" value="AMINOGLYCOSIDE PHOSPHOTRANSFERASE-RELATED-RELATED"/>
    <property type="match status" value="1"/>
</dbReference>
<evidence type="ECO:0000259" key="1">
    <source>
        <dbReference type="Pfam" id="PF01636"/>
    </source>
</evidence>
<keyword evidence="3" id="KW-1185">Reference proteome</keyword>
<organism evidence="2 3">
    <name type="scientific">Halorussus gelatinilyticus</name>
    <dbReference type="NCBI Taxonomy" id="2937524"/>
    <lineage>
        <taxon>Archaea</taxon>
        <taxon>Methanobacteriati</taxon>
        <taxon>Methanobacteriota</taxon>
        <taxon>Stenosarchaea group</taxon>
        <taxon>Halobacteria</taxon>
        <taxon>Halobacteriales</taxon>
        <taxon>Haladaptataceae</taxon>
        <taxon>Halorussus</taxon>
    </lineage>
</organism>
<dbReference type="KEGG" id="haxz:M0R88_05345"/>
<accession>A0A8U0IND9</accession>
<dbReference type="InterPro" id="IPR051678">
    <property type="entry name" value="AGP_Transferase"/>
</dbReference>
<reference evidence="2" key="1">
    <citation type="submission" date="2022-04" db="EMBL/GenBank/DDBJ databases">
        <title>Diverse halophilic archaea isolated from saline environments.</title>
        <authorList>
            <person name="Cui H.-L."/>
        </authorList>
    </citation>
    <scope>NUCLEOTIDE SEQUENCE</scope>
    <source>
        <strain evidence="2">XZYJT40</strain>
    </source>
</reference>
<dbReference type="EMBL" id="CP096658">
    <property type="protein sequence ID" value="UPW01529.1"/>
    <property type="molecule type" value="Genomic_DNA"/>
</dbReference>
<name>A0A8U0IND9_9EURY</name>
<dbReference type="AlphaFoldDB" id="A0A8U0IND9"/>
<gene>
    <name evidence="2" type="ORF">M0R88_05345</name>
</gene>
<dbReference type="RefSeq" id="WP_248655928.1">
    <property type="nucleotide sequence ID" value="NZ_CP096658.1"/>
</dbReference>
<feature type="domain" description="Aminoglycoside phosphotransferase" evidence="1">
    <location>
        <begin position="37"/>
        <end position="266"/>
    </location>
</feature>
<dbReference type="SUPFAM" id="SSF56112">
    <property type="entry name" value="Protein kinase-like (PK-like)"/>
    <property type="match status" value="1"/>
</dbReference>
<dbReference type="Pfam" id="PF01636">
    <property type="entry name" value="APH"/>
    <property type="match status" value="1"/>
</dbReference>
<dbReference type="InterPro" id="IPR002575">
    <property type="entry name" value="Aminoglycoside_PTrfase"/>
</dbReference>
<evidence type="ECO:0000313" key="2">
    <source>
        <dbReference type="EMBL" id="UPW01529.1"/>
    </source>
</evidence>